<name>A0A0C3Q051_9AGAM</name>
<gene>
    <name evidence="2" type="ORF">M407DRAFT_34751</name>
</gene>
<sequence>MEGSTLDHLRLVVRRGDAPNLFPGQQLFTFEARSSEGIENPRTRQERTRKMEGPSEFRTDVYQGGPSRELASVPDDSGRQERAKVVLLEKILENLSWLKIDSQRCQG</sequence>
<keyword evidence="3" id="KW-1185">Reference proteome</keyword>
<reference evidence="3" key="2">
    <citation type="submission" date="2015-01" db="EMBL/GenBank/DDBJ databases">
        <title>Evolutionary Origins and Diversification of the Mycorrhizal Mutualists.</title>
        <authorList>
            <consortium name="DOE Joint Genome Institute"/>
            <consortium name="Mycorrhizal Genomics Consortium"/>
            <person name="Kohler A."/>
            <person name="Kuo A."/>
            <person name="Nagy L.G."/>
            <person name="Floudas D."/>
            <person name="Copeland A."/>
            <person name="Barry K.W."/>
            <person name="Cichocki N."/>
            <person name="Veneault-Fourrey C."/>
            <person name="LaButti K."/>
            <person name="Lindquist E.A."/>
            <person name="Lipzen A."/>
            <person name="Lundell T."/>
            <person name="Morin E."/>
            <person name="Murat C."/>
            <person name="Riley R."/>
            <person name="Ohm R."/>
            <person name="Sun H."/>
            <person name="Tunlid A."/>
            <person name="Henrissat B."/>
            <person name="Grigoriev I.V."/>
            <person name="Hibbett D.S."/>
            <person name="Martin F."/>
        </authorList>
    </citation>
    <scope>NUCLEOTIDE SEQUENCE [LARGE SCALE GENOMIC DNA]</scope>
    <source>
        <strain evidence="3">MUT 4182</strain>
    </source>
</reference>
<proteinExistence type="predicted"/>
<protein>
    <submittedName>
        <fullName evidence="2">Uncharacterized protein</fullName>
    </submittedName>
</protein>
<dbReference type="EMBL" id="KN823888">
    <property type="protein sequence ID" value="KIO15666.1"/>
    <property type="molecule type" value="Genomic_DNA"/>
</dbReference>
<dbReference type="Proteomes" id="UP000054248">
    <property type="component" value="Unassembled WGS sequence"/>
</dbReference>
<dbReference type="AlphaFoldDB" id="A0A0C3Q051"/>
<feature type="region of interest" description="Disordered" evidence="1">
    <location>
        <begin position="34"/>
        <end position="79"/>
    </location>
</feature>
<dbReference type="HOGENOM" id="CLU_2211915_0_0_1"/>
<reference evidence="2 3" key="1">
    <citation type="submission" date="2014-04" db="EMBL/GenBank/DDBJ databases">
        <authorList>
            <consortium name="DOE Joint Genome Institute"/>
            <person name="Kuo A."/>
            <person name="Girlanda M."/>
            <person name="Perotto S."/>
            <person name="Kohler A."/>
            <person name="Nagy L.G."/>
            <person name="Floudas D."/>
            <person name="Copeland A."/>
            <person name="Barry K.W."/>
            <person name="Cichocki N."/>
            <person name="Veneault-Fourrey C."/>
            <person name="LaButti K."/>
            <person name="Lindquist E.A."/>
            <person name="Lipzen A."/>
            <person name="Lundell T."/>
            <person name="Morin E."/>
            <person name="Murat C."/>
            <person name="Sun H."/>
            <person name="Tunlid A."/>
            <person name="Henrissat B."/>
            <person name="Grigoriev I.V."/>
            <person name="Hibbett D.S."/>
            <person name="Martin F."/>
            <person name="Nordberg H.P."/>
            <person name="Cantor M.N."/>
            <person name="Hua S.X."/>
        </authorList>
    </citation>
    <scope>NUCLEOTIDE SEQUENCE [LARGE SCALE GENOMIC DNA]</scope>
    <source>
        <strain evidence="2 3">MUT 4182</strain>
    </source>
</reference>
<organism evidence="2 3">
    <name type="scientific">Tulasnella calospora MUT 4182</name>
    <dbReference type="NCBI Taxonomy" id="1051891"/>
    <lineage>
        <taxon>Eukaryota</taxon>
        <taxon>Fungi</taxon>
        <taxon>Dikarya</taxon>
        <taxon>Basidiomycota</taxon>
        <taxon>Agaricomycotina</taxon>
        <taxon>Agaricomycetes</taxon>
        <taxon>Cantharellales</taxon>
        <taxon>Tulasnellaceae</taxon>
        <taxon>Tulasnella</taxon>
    </lineage>
</organism>
<accession>A0A0C3Q051</accession>
<evidence type="ECO:0000313" key="2">
    <source>
        <dbReference type="EMBL" id="KIO15666.1"/>
    </source>
</evidence>
<evidence type="ECO:0000256" key="1">
    <source>
        <dbReference type="SAM" id="MobiDB-lite"/>
    </source>
</evidence>
<evidence type="ECO:0000313" key="3">
    <source>
        <dbReference type="Proteomes" id="UP000054248"/>
    </source>
</evidence>
<feature type="compositionally biased region" description="Basic and acidic residues" evidence="1">
    <location>
        <begin position="34"/>
        <end position="59"/>
    </location>
</feature>